<feature type="domain" description="Bacterial bifunctional deaminase-reductase C-terminal" evidence="4">
    <location>
        <begin position="40"/>
        <end position="205"/>
    </location>
</feature>
<protein>
    <recommendedName>
        <fullName evidence="4">Bacterial bifunctional deaminase-reductase C-terminal domain-containing protein</fullName>
    </recommendedName>
</protein>
<keyword evidence="2" id="KW-0521">NADP</keyword>
<dbReference type="EMBL" id="VYSA01000001">
    <property type="protein sequence ID" value="KAA9110529.1"/>
    <property type="molecule type" value="Genomic_DNA"/>
</dbReference>
<dbReference type="PANTHER" id="PTHR38011">
    <property type="entry name" value="DIHYDROFOLATE REDUCTASE FAMILY PROTEIN (AFU_ORTHOLOGUE AFUA_8G06820)"/>
    <property type="match status" value="1"/>
</dbReference>
<comment type="pathway">
    <text evidence="1">Cofactor biosynthesis; riboflavin biosynthesis.</text>
</comment>
<dbReference type="Gene3D" id="3.40.430.10">
    <property type="entry name" value="Dihydrofolate Reductase, subunit A"/>
    <property type="match status" value="1"/>
</dbReference>
<evidence type="ECO:0000256" key="3">
    <source>
        <dbReference type="ARBA" id="ARBA00023002"/>
    </source>
</evidence>
<dbReference type="SUPFAM" id="SSF53597">
    <property type="entry name" value="Dihydrofolate reductase-like"/>
    <property type="match status" value="1"/>
</dbReference>
<comment type="caution">
    <text evidence="5">The sequence shown here is derived from an EMBL/GenBank/DDBJ whole genome shotgun (WGS) entry which is preliminary data.</text>
</comment>
<dbReference type="GO" id="GO:0008703">
    <property type="term" value="F:5-amino-6-(5-phosphoribosylamino)uracil reductase activity"/>
    <property type="evidence" value="ECO:0007669"/>
    <property type="project" value="InterPro"/>
</dbReference>
<dbReference type="RefSeq" id="WP_150447303.1">
    <property type="nucleotide sequence ID" value="NZ_VYSA01000001.1"/>
</dbReference>
<evidence type="ECO:0000256" key="2">
    <source>
        <dbReference type="ARBA" id="ARBA00022857"/>
    </source>
</evidence>
<sequence length="244" mass="25518">MTHAPLLVTEVVPRSLSAADVATEHGREWLRARYAREGSYVRLNMITSLTGSAAGEDGTSETLTSRIDRGILGVIRRDADVVVVGAQSVRAEGYVVPRTARLAIVTGSGRLAGHRLSLEPGAESDRVLLICPATVADEVSRSAAAYGAVVVPVAGDAHLSPRAILDALAARGLTRVVCEGGPTLAAQFAAAGVIDEYCVSVAPVIEPAHAPFLSVTAEGRPRTEVAGMLVDEAGFSFLRLRARE</sequence>
<dbReference type="InterPro" id="IPR002734">
    <property type="entry name" value="RibDG_C"/>
</dbReference>
<evidence type="ECO:0000256" key="1">
    <source>
        <dbReference type="ARBA" id="ARBA00005104"/>
    </source>
</evidence>
<dbReference type="PANTHER" id="PTHR38011:SF7">
    <property type="entry name" value="2,5-DIAMINO-6-RIBOSYLAMINO-4(3H)-PYRIMIDINONE 5'-PHOSPHATE REDUCTASE"/>
    <property type="match status" value="1"/>
</dbReference>
<gene>
    <name evidence="5" type="ORF">F6B43_02290</name>
</gene>
<dbReference type="AlphaFoldDB" id="A0A5J5J504"/>
<dbReference type="Pfam" id="PF01872">
    <property type="entry name" value="RibD_C"/>
    <property type="match status" value="1"/>
</dbReference>
<evidence type="ECO:0000313" key="6">
    <source>
        <dbReference type="Proteomes" id="UP000325827"/>
    </source>
</evidence>
<name>A0A5J5J504_9MICO</name>
<dbReference type="OrthoDB" id="5243299at2"/>
<keyword evidence="3" id="KW-0560">Oxidoreductase</keyword>
<dbReference type="Proteomes" id="UP000325827">
    <property type="component" value="Unassembled WGS sequence"/>
</dbReference>
<dbReference type="InterPro" id="IPR050765">
    <property type="entry name" value="Riboflavin_Biosynth_HTPR"/>
</dbReference>
<accession>A0A5J5J504</accession>
<organism evidence="5 6">
    <name type="scientific">Microbacterium rhizomatis</name>
    <dbReference type="NCBI Taxonomy" id="1631477"/>
    <lineage>
        <taxon>Bacteria</taxon>
        <taxon>Bacillati</taxon>
        <taxon>Actinomycetota</taxon>
        <taxon>Actinomycetes</taxon>
        <taxon>Micrococcales</taxon>
        <taxon>Microbacteriaceae</taxon>
        <taxon>Microbacterium</taxon>
    </lineage>
</organism>
<keyword evidence="6" id="KW-1185">Reference proteome</keyword>
<reference evidence="6" key="1">
    <citation type="submission" date="2019-09" db="EMBL/GenBank/DDBJ databases">
        <title>Mumia zhuanghuii sp. nov. isolated from the intestinal contents of plateau pika (Ochotona curzoniae) in the Qinghai-Tibet plateau of China.</title>
        <authorList>
            <person name="Tian Z."/>
        </authorList>
    </citation>
    <scope>NUCLEOTIDE SEQUENCE [LARGE SCALE GENOMIC DNA]</scope>
    <source>
        <strain evidence="6">JCM 30598</strain>
    </source>
</reference>
<dbReference type="GO" id="GO:0009231">
    <property type="term" value="P:riboflavin biosynthetic process"/>
    <property type="evidence" value="ECO:0007669"/>
    <property type="project" value="InterPro"/>
</dbReference>
<evidence type="ECO:0000313" key="5">
    <source>
        <dbReference type="EMBL" id="KAA9110529.1"/>
    </source>
</evidence>
<dbReference type="InterPro" id="IPR024072">
    <property type="entry name" value="DHFR-like_dom_sf"/>
</dbReference>
<evidence type="ECO:0000259" key="4">
    <source>
        <dbReference type="Pfam" id="PF01872"/>
    </source>
</evidence>
<proteinExistence type="predicted"/>